<sequence length="70" mass="7880">MRRSCSGMYGLSQMQTFWTSERTNEESFSKWMVASPLYTFLMQVVGEVSNTMITTSLADENDGHEACAAQ</sequence>
<reference evidence="1 2" key="1">
    <citation type="submission" date="2024-01" db="EMBL/GenBank/DDBJ databases">
        <title>The genomes of 5 underutilized Papilionoideae crops provide insights into root nodulation and disease resistanc.</title>
        <authorList>
            <person name="Jiang F."/>
        </authorList>
    </citation>
    <scope>NUCLEOTIDE SEQUENCE [LARGE SCALE GENOMIC DNA]</scope>
    <source>
        <strain evidence="1">LVBAO_FW01</strain>
        <tissue evidence="1">Leaves</tissue>
    </source>
</reference>
<dbReference type="Proteomes" id="UP001367508">
    <property type="component" value="Unassembled WGS sequence"/>
</dbReference>
<protein>
    <submittedName>
        <fullName evidence="1">Uncharacterized protein</fullName>
    </submittedName>
</protein>
<proteinExistence type="predicted"/>
<dbReference type="EMBL" id="JAYMYQ010000002">
    <property type="protein sequence ID" value="KAK7349416.1"/>
    <property type="molecule type" value="Genomic_DNA"/>
</dbReference>
<evidence type="ECO:0000313" key="2">
    <source>
        <dbReference type="Proteomes" id="UP001367508"/>
    </source>
</evidence>
<organism evidence="1 2">
    <name type="scientific">Canavalia gladiata</name>
    <name type="common">Sword bean</name>
    <name type="synonym">Dolichos gladiatus</name>
    <dbReference type="NCBI Taxonomy" id="3824"/>
    <lineage>
        <taxon>Eukaryota</taxon>
        <taxon>Viridiplantae</taxon>
        <taxon>Streptophyta</taxon>
        <taxon>Embryophyta</taxon>
        <taxon>Tracheophyta</taxon>
        <taxon>Spermatophyta</taxon>
        <taxon>Magnoliopsida</taxon>
        <taxon>eudicotyledons</taxon>
        <taxon>Gunneridae</taxon>
        <taxon>Pentapetalae</taxon>
        <taxon>rosids</taxon>
        <taxon>fabids</taxon>
        <taxon>Fabales</taxon>
        <taxon>Fabaceae</taxon>
        <taxon>Papilionoideae</taxon>
        <taxon>50 kb inversion clade</taxon>
        <taxon>NPAAA clade</taxon>
        <taxon>indigoferoid/millettioid clade</taxon>
        <taxon>Phaseoleae</taxon>
        <taxon>Canavalia</taxon>
    </lineage>
</organism>
<dbReference type="AlphaFoldDB" id="A0AAN9QW98"/>
<comment type="caution">
    <text evidence="1">The sequence shown here is derived from an EMBL/GenBank/DDBJ whole genome shotgun (WGS) entry which is preliminary data.</text>
</comment>
<evidence type="ECO:0000313" key="1">
    <source>
        <dbReference type="EMBL" id="KAK7349416.1"/>
    </source>
</evidence>
<gene>
    <name evidence="1" type="ORF">VNO77_06767</name>
</gene>
<name>A0AAN9QW98_CANGL</name>
<accession>A0AAN9QW98</accession>
<keyword evidence="2" id="KW-1185">Reference proteome</keyword>